<sequence>MNLLDLIFPKKCFGCGREGKYLCSLCQEKLKMAKPICPVCGRPSAKGLTHPRCCYEPAPDGLTSIWEYQGGIRGAILSLKYKFAYEVAGEIAELVVEKLTKKKVFLPPKPILLPIPLHGRRQNWRGFNQMEEIGRRVAGKMRWEFIPDLIVKRKTSSPQTELKRKERVENVKGVFLINKKYLPLKPKPLLLFDDVWTTGSTIKEAAKTLKKAGAREVWGLTITKGH</sequence>
<dbReference type="PANTHER" id="PTHR47505:SF1">
    <property type="entry name" value="DNA UTILIZATION PROTEIN YHGH"/>
    <property type="match status" value="1"/>
</dbReference>
<dbReference type="Proteomes" id="UP000034643">
    <property type="component" value="Unassembled WGS sequence"/>
</dbReference>
<organism evidence="3 4">
    <name type="scientific">Candidatus Woesebacteria bacterium GW2011_GWF1_46_13</name>
    <dbReference type="NCBI Taxonomy" id="1618602"/>
    <lineage>
        <taxon>Bacteria</taxon>
        <taxon>Candidatus Woeseibacteriota</taxon>
    </lineage>
</organism>
<dbReference type="SUPFAM" id="SSF53271">
    <property type="entry name" value="PRTase-like"/>
    <property type="match status" value="1"/>
</dbReference>
<dbReference type="EMBL" id="LCLV01000032">
    <property type="protein sequence ID" value="KKU22187.1"/>
    <property type="molecule type" value="Genomic_DNA"/>
</dbReference>
<proteinExistence type="inferred from homology"/>
<dbReference type="CDD" id="cd06223">
    <property type="entry name" value="PRTases_typeI"/>
    <property type="match status" value="1"/>
</dbReference>
<dbReference type="Gene3D" id="3.40.50.2020">
    <property type="match status" value="1"/>
</dbReference>
<dbReference type="AlphaFoldDB" id="A0A0G1NPG6"/>
<gene>
    <name evidence="3" type="ORF">UX34_C0032G0006</name>
</gene>
<name>A0A0G1NPG6_9BACT</name>
<evidence type="ECO:0000313" key="4">
    <source>
        <dbReference type="Proteomes" id="UP000034643"/>
    </source>
</evidence>
<evidence type="ECO:0000259" key="2">
    <source>
        <dbReference type="Pfam" id="PF18912"/>
    </source>
</evidence>
<accession>A0A0G1NPG6</accession>
<reference evidence="3 4" key="1">
    <citation type="journal article" date="2015" name="Nature">
        <title>rRNA introns, odd ribosomes, and small enigmatic genomes across a large radiation of phyla.</title>
        <authorList>
            <person name="Brown C.T."/>
            <person name="Hug L.A."/>
            <person name="Thomas B.C."/>
            <person name="Sharon I."/>
            <person name="Castelle C.J."/>
            <person name="Singh A."/>
            <person name="Wilkins M.J."/>
            <person name="Williams K.H."/>
            <person name="Banfield J.F."/>
        </authorList>
    </citation>
    <scope>NUCLEOTIDE SEQUENCE [LARGE SCALE GENOMIC DNA]</scope>
</reference>
<dbReference type="InterPro" id="IPR044005">
    <property type="entry name" value="DZR_2"/>
</dbReference>
<dbReference type="InterPro" id="IPR051910">
    <property type="entry name" value="ComF/GntX_DNA_util-trans"/>
</dbReference>
<protein>
    <recommendedName>
        <fullName evidence="2">Double zinc ribbon domain-containing protein</fullName>
    </recommendedName>
</protein>
<evidence type="ECO:0000256" key="1">
    <source>
        <dbReference type="ARBA" id="ARBA00008007"/>
    </source>
</evidence>
<dbReference type="Pfam" id="PF18912">
    <property type="entry name" value="DZR_2"/>
    <property type="match status" value="1"/>
</dbReference>
<dbReference type="InterPro" id="IPR000836">
    <property type="entry name" value="PRTase_dom"/>
</dbReference>
<feature type="domain" description="Double zinc ribbon" evidence="2">
    <location>
        <begin position="3"/>
        <end position="53"/>
    </location>
</feature>
<comment type="caution">
    <text evidence="3">The sequence shown here is derived from an EMBL/GenBank/DDBJ whole genome shotgun (WGS) entry which is preliminary data.</text>
</comment>
<dbReference type="PANTHER" id="PTHR47505">
    <property type="entry name" value="DNA UTILIZATION PROTEIN YHGH"/>
    <property type="match status" value="1"/>
</dbReference>
<comment type="similarity">
    <text evidence="1">Belongs to the ComF/GntX family.</text>
</comment>
<evidence type="ECO:0000313" key="3">
    <source>
        <dbReference type="EMBL" id="KKU22187.1"/>
    </source>
</evidence>
<dbReference type="InterPro" id="IPR029057">
    <property type="entry name" value="PRTase-like"/>
</dbReference>